<dbReference type="RefSeq" id="WP_019542178.1">
    <property type="nucleotide sequence ID" value="NZ_JABAFA010000029.1"/>
</dbReference>
<dbReference type="Proteomes" id="UP000543804">
    <property type="component" value="Unassembled WGS sequence"/>
</dbReference>
<dbReference type="InterPro" id="IPR000825">
    <property type="entry name" value="SUF_FeS_clus_asmbl_SufBD_core"/>
</dbReference>
<organism evidence="3 4">
    <name type="scientific">Selenomonas bovis</name>
    <dbReference type="NCBI Taxonomy" id="416586"/>
    <lineage>
        <taxon>Bacteria</taxon>
        <taxon>Bacillati</taxon>
        <taxon>Bacillota</taxon>
        <taxon>Negativicutes</taxon>
        <taxon>Selenomonadales</taxon>
        <taxon>Selenomonadaceae</taxon>
        <taxon>Selenomonas</taxon>
    </lineage>
</organism>
<sequence>MNEQELFSQIPMRTWRWLGVNDIKEPAGLAGEPHRHQIVAQPGADDEVTLELRESGRHEVQAHVGKGARLHLTALQLAAEDVPVTCRIKVLVDEGGLFSYTGVEAGASETAAELTVHLAGDDARADVWSFYFGDGDRKLDLNYIIRQSGKRTDANMQVRGALLGKSVKNFRGTLDFIEGAKGSVGRENEEVMLLSDGVRNRSVPIMLSHEDDVDGHHAVAVGKMDEEKLFYLMSRGLDLAEARRLVVEAAFHPVLDRIPEAKYREEIEAYLTRRLLANG</sequence>
<dbReference type="AlphaFoldDB" id="A0A848B510"/>
<proteinExistence type="inferred from homology"/>
<dbReference type="InterPro" id="IPR055346">
    <property type="entry name" value="Fe-S_cluster_assembly_SufBD"/>
</dbReference>
<dbReference type="PANTHER" id="PTHR30508">
    <property type="entry name" value="FES CLUSTER ASSEMBLY PROTEIN SUF"/>
    <property type="match status" value="1"/>
</dbReference>
<comment type="similarity">
    <text evidence="1">Belongs to the iron-sulfur cluster assembly SufBD family.</text>
</comment>
<name>A0A848B510_9FIRM</name>
<dbReference type="SUPFAM" id="SSF101960">
    <property type="entry name" value="Stabilizer of iron transporter SufD"/>
    <property type="match status" value="1"/>
</dbReference>
<evidence type="ECO:0000313" key="4">
    <source>
        <dbReference type="Proteomes" id="UP000543804"/>
    </source>
</evidence>
<evidence type="ECO:0000256" key="1">
    <source>
        <dbReference type="ARBA" id="ARBA00043967"/>
    </source>
</evidence>
<dbReference type="EMBL" id="JABAFA010000029">
    <property type="protein sequence ID" value="NMD99389.1"/>
    <property type="molecule type" value="Genomic_DNA"/>
</dbReference>
<dbReference type="Pfam" id="PF01458">
    <property type="entry name" value="SUFBD_core"/>
    <property type="match status" value="1"/>
</dbReference>
<dbReference type="InterPro" id="IPR037284">
    <property type="entry name" value="SUF_FeS_clus_asmbl_SufBD_sf"/>
</dbReference>
<comment type="caution">
    <text evidence="3">The sequence shown here is derived from an EMBL/GenBank/DDBJ whole genome shotgun (WGS) entry which is preliminary data.</text>
</comment>
<feature type="domain" description="SUF system FeS cluster assembly SufBD core" evidence="2">
    <location>
        <begin position="33"/>
        <end position="249"/>
    </location>
</feature>
<gene>
    <name evidence="3" type="ORF">HF878_07900</name>
</gene>
<evidence type="ECO:0000259" key="2">
    <source>
        <dbReference type="Pfam" id="PF01458"/>
    </source>
</evidence>
<accession>A0A848B510</accession>
<dbReference type="PANTHER" id="PTHR30508:SF1">
    <property type="entry name" value="UPF0051 PROTEIN ABCI8, CHLOROPLASTIC-RELATED"/>
    <property type="match status" value="1"/>
</dbReference>
<dbReference type="GO" id="GO:0016226">
    <property type="term" value="P:iron-sulfur cluster assembly"/>
    <property type="evidence" value="ECO:0007669"/>
    <property type="project" value="InterPro"/>
</dbReference>
<reference evidence="3 4" key="1">
    <citation type="submission" date="2020-04" db="EMBL/GenBank/DDBJ databases">
        <authorList>
            <person name="Hitch T.C.A."/>
            <person name="Wylensek D."/>
            <person name="Clavel T."/>
        </authorList>
    </citation>
    <scope>NUCLEOTIDE SEQUENCE [LARGE SCALE GENOMIC DNA]</scope>
    <source>
        <strain evidence="3 4">PG-130-P53-12</strain>
    </source>
</reference>
<keyword evidence="4" id="KW-1185">Reference proteome</keyword>
<evidence type="ECO:0000313" key="3">
    <source>
        <dbReference type="EMBL" id="NMD99389.1"/>
    </source>
</evidence>
<protein>
    <submittedName>
        <fullName evidence="3">SufD family Fe-S cluster assembly protein</fullName>
    </submittedName>
</protein>